<dbReference type="GO" id="GO:0005524">
    <property type="term" value="F:ATP binding"/>
    <property type="evidence" value="ECO:0007669"/>
    <property type="project" value="UniProtKB-KW"/>
</dbReference>
<protein>
    <submittedName>
        <fullName evidence="6">ABC transporter ATP-binding protein</fullName>
    </submittedName>
</protein>
<dbReference type="InterPro" id="IPR003593">
    <property type="entry name" value="AAA+_ATPase"/>
</dbReference>
<dbReference type="EMBL" id="DXAY01000256">
    <property type="protein sequence ID" value="HIZ75742.1"/>
    <property type="molecule type" value="Genomic_DNA"/>
</dbReference>
<dbReference type="GO" id="GO:0022857">
    <property type="term" value="F:transmembrane transporter activity"/>
    <property type="evidence" value="ECO:0007669"/>
    <property type="project" value="UniProtKB-ARBA"/>
</dbReference>
<gene>
    <name evidence="6" type="ORF">H9723_10975</name>
</gene>
<keyword evidence="2" id="KW-0813">Transport</keyword>
<dbReference type="GO" id="GO:0098796">
    <property type="term" value="C:membrane protein complex"/>
    <property type="evidence" value="ECO:0007669"/>
    <property type="project" value="UniProtKB-ARBA"/>
</dbReference>
<accession>A0A9D2K2N1</accession>
<comment type="similarity">
    <text evidence="1">Belongs to the ABC transporter superfamily.</text>
</comment>
<dbReference type="Pfam" id="PF00005">
    <property type="entry name" value="ABC_tran"/>
    <property type="match status" value="1"/>
</dbReference>
<evidence type="ECO:0000259" key="5">
    <source>
        <dbReference type="PROSITE" id="PS50893"/>
    </source>
</evidence>
<keyword evidence="4 6" id="KW-0067">ATP-binding</keyword>
<feature type="domain" description="ABC transporter" evidence="5">
    <location>
        <begin position="5"/>
        <end position="242"/>
    </location>
</feature>
<dbReference type="SMART" id="SM00382">
    <property type="entry name" value="AAA"/>
    <property type="match status" value="1"/>
</dbReference>
<sequence>MKPVLEARQLSKRYPGGPGPALDSVTFSVDRGEFVGIMGASGSGKTTLLNVLSTIDRPTSGKILISGTDLGTLNDSDGAGFRKDRLGFIFQEYFLLDSLTIRENISVPLALKKIPARKISAAVQRLAERFGIAGQLDKYPAELSGGQRQRASAARAIIKRPDILFADEPTGALDSASSTGLLNVLSEANRELQTTILMVTHDAYAASFADRILIFRDGHIVSELFRTGDRQDFYRDIASETARLDGLRTQPRQHV</sequence>
<dbReference type="GO" id="GO:0016887">
    <property type="term" value="F:ATP hydrolysis activity"/>
    <property type="evidence" value="ECO:0007669"/>
    <property type="project" value="InterPro"/>
</dbReference>
<evidence type="ECO:0000313" key="6">
    <source>
        <dbReference type="EMBL" id="HIZ75742.1"/>
    </source>
</evidence>
<keyword evidence="3" id="KW-0547">Nucleotide-binding</keyword>
<reference evidence="6" key="2">
    <citation type="submission" date="2021-04" db="EMBL/GenBank/DDBJ databases">
        <authorList>
            <person name="Gilroy R."/>
        </authorList>
    </citation>
    <scope>NUCLEOTIDE SEQUENCE</scope>
    <source>
        <strain evidence="6">CHK196-3914</strain>
    </source>
</reference>
<reference evidence="6" key="1">
    <citation type="journal article" date="2021" name="PeerJ">
        <title>Extensive microbial diversity within the chicken gut microbiome revealed by metagenomics and culture.</title>
        <authorList>
            <person name="Gilroy R."/>
            <person name="Ravi A."/>
            <person name="Getino M."/>
            <person name="Pursley I."/>
            <person name="Horton D.L."/>
            <person name="Alikhan N.F."/>
            <person name="Baker D."/>
            <person name="Gharbi K."/>
            <person name="Hall N."/>
            <person name="Watson M."/>
            <person name="Adriaenssens E.M."/>
            <person name="Foster-Nyarko E."/>
            <person name="Jarju S."/>
            <person name="Secka A."/>
            <person name="Antonio M."/>
            <person name="Oren A."/>
            <person name="Chaudhuri R.R."/>
            <person name="La Ragione R."/>
            <person name="Hildebrand F."/>
            <person name="Pallen M.J."/>
        </authorList>
    </citation>
    <scope>NUCLEOTIDE SEQUENCE</scope>
    <source>
        <strain evidence="6">CHK196-3914</strain>
    </source>
</reference>
<evidence type="ECO:0000256" key="2">
    <source>
        <dbReference type="ARBA" id="ARBA00022448"/>
    </source>
</evidence>
<name>A0A9D2K2N1_9FIRM</name>
<dbReference type="CDD" id="cd03255">
    <property type="entry name" value="ABC_MJ0796_LolCDE_FtsE"/>
    <property type="match status" value="1"/>
</dbReference>
<evidence type="ECO:0000313" key="7">
    <source>
        <dbReference type="Proteomes" id="UP000824116"/>
    </source>
</evidence>
<evidence type="ECO:0000256" key="3">
    <source>
        <dbReference type="ARBA" id="ARBA00022741"/>
    </source>
</evidence>
<comment type="caution">
    <text evidence="6">The sequence shown here is derived from an EMBL/GenBank/DDBJ whole genome shotgun (WGS) entry which is preliminary data.</text>
</comment>
<dbReference type="Proteomes" id="UP000824116">
    <property type="component" value="Unassembled WGS sequence"/>
</dbReference>
<dbReference type="InterPro" id="IPR003439">
    <property type="entry name" value="ABC_transporter-like_ATP-bd"/>
</dbReference>
<evidence type="ECO:0000256" key="4">
    <source>
        <dbReference type="ARBA" id="ARBA00022840"/>
    </source>
</evidence>
<dbReference type="PANTHER" id="PTHR42798">
    <property type="entry name" value="LIPOPROTEIN-RELEASING SYSTEM ATP-BINDING PROTEIN LOLD"/>
    <property type="match status" value="1"/>
</dbReference>
<organism evidence="6 7">
    <name type="scientific">Candidatus Mediterraneibacter stercoravium</name>
    <dbReference type="NCBI Taxonomy" id="2838685"/>
    <lineage>
        <taxon>Bacteria</taxon>
        <taxon>Bacillati</taxon>
        <taxon>Bacillota</taxon>
        <taxon>Clostridia</taxon>
        <taxon>Lachnospirales</taxon>
        <taxon>Lachnospiraceae</taxon>
        <taxon>Mediterraneibacter</taxon>
    </lineage>
</organism>
<proteinExistence type="inferred from homology"/>
<dbReference type="SUPFAM" id="SSF52540">
    <property type="entry name" value="P-loop containing nucleoside triphosphate hydrolases"/>
    <property type="match status" value="1"/>
</dbReference>
<evidence type="ECO:0000256" key="1">
    <source>
        <dbReference type="ARBA" id="ARBA00005417"/>
    </source>
</evidence>
<dbReference type="AlphaFoldDB" id="A0A9D2K2N1"/>
<dbReference type="Gene3D" id="3.40.50.300">
    <property type="entry name" value="P-loop containing nucleotide triphosphate hydrolases"/>
    <property type="match status" value="1"/>
</dbReference>
<dbReference type="PROSITE" id="PS50893">
    <property type="entry name" value="ABC_TRANSPORTER_2"/>
    <property type="match status" value="1"/>
</dbReference>
<dbReference type="InterPro" id="IPR017911">
    <property type="entry name" value="MacB-like_ATP-bd"/>
</dbReference>
<dbReference type="FunFam" id="3.40.50.300:FF:000032">
    <property type="entry name" value="Export ABC transporter ATP-binding protein"/>
    <property type="match status" value="1"/>
</dbReference>
<dbReference type="InterPro" id="IPR027417">
    <property type="entry name" value="P-loop_NTPase"/>
</dbReference>
<dbReference type="PANTHER" id="PTHR42798:SF7">
    <property type="entry name" value="ALPHA-D-RIBOSE 1-METHYLPHOSPHONATE 5-TRIPHOSPHATE SYNTHASE SUBUNIT PHNL"/>
    <property type="match status" value="1"/>
</dbReference>